<dbReference type="EMBL" id="MVBN01000004">
    <property type="protein sequence ID" value="OOK74797.1"/>
    <property type="molecule type" value="Genomic_DNA"/>
</dbReference>
<protein>
    <submittedName>
        <fullName evidence="1">Uncharacterized protein</fullName>
    </submittedName>
</protein>
<name>A0A1V3X6U5_MYCKA</name>
<reference evidence="1 2" key="1">
    <citation type="submission" date="2017-02" db="EMBL/GenBank/DDBJ databases">
        <title>Complete genome sequences of Mycobacterium kansasii strains isolated from rhesus macaques.</title>
        <authorList>
            <person name="Panda A."/>
            <person name="Nagaraj S."/>
            <person name="Zhao X."/>
            <person name="Tettelin H."/>
            <person name="Detolla L.J."/>
        </authorList>
    </citation>
    <scope>NUCLEOTIDE SEQUENCE [LARGE SCALE GENOMIC DNA]</scope>
    <source>
        <strain evidence="1 2">11-3469</strain>
    </source>
</reference>
<comment type="caution">
    <text evidence="1">The sequence shown here is derived from an EMBL/GenBank/DDBJ whole genome shotgun (WGS) entry which is preliminary data.</text>
</comment>
<dbReference type="Proteomes" id="UP000188532">
    <property type="component" value="Unassembled WGS sequence"/>
</dbReference>
<evidence type="ECO:0000313" key="1">
    <source>
        <dbReference type="EMBL" id="OOK74797.1"/>
    </source>
</evidence>
<sequence length="69" mass="7716">MMHRHVVHCAEESIHYAAFCTCSFRWRGSWSQFDPLRATDRDALTLVTSAPPAMIVDGSRLTCSTARGC</sequence>
<gene>
    <name evidence="1" type="ORF">BZL29_4543</name>
</gene>
<organism evidence="1 2">
    <name type="scientific">Mycobacterium kansasii</name>
    <dbReference type="NCBI Taxonomy" id="1768"/>
    <lineage>
        <taxon>Bacteria</taxon>
        <taxon>Bacillati</taxon>
        <taxon>Actinomycetota</taxon>
        <taxon>Actinomycetes</taxon>
        <taxon>Mycobacteriales</taxon>
        <taxon>Mycobacteriaceae</taxon>
        <taxon>Mycobacterium</taxon>
    </lineage>
</organism>
<evidence type="ECO:0000313" key="2">
    <source>
        <dbReference type="Proteomes" id="UP000188532"/>
    </source>
</evidence>
<dbReference type="AlphaFoldDB" id="A0A1V3X6U5"/>
<proteinExistence type="predicted"/>
<accession>A0A1V3X6U5</accession>